<gene>
    <name evidence="2" type="primary">6042842</name>
    <name evidence="1" type="ORF">CpipJ_CPIJ010554</name>
</gene>
<reference evidence="2" key="2">
    <citation type="submission" date="2021-02" db="UniProtKB">
        <authorList>
            <consortium name="EnsemblMetazoa"/>
        </authorList>
    </citation>
    <scope>IDENTIFICATION</scope>
    <source>
        <strain evidence="2">JHB</strain>
    </source>
</reference>
<dbReference type="EnsemblMetazoa" id="CPIJ010554-RA">
    <property type="protein sequence ID" value="CPIJ010554-PA"/>
    <property type="gene ID" value="CPIJ010554"/>
</dbReference>
<evidence type="ECO:0000313" key="1">
    <source>
        <dbReference type="EMBL" id="EDS34172.1"/>
    </source>
</evidence>
<dbReference type="EMBL" id="DS232080">
    <property type="protein sequence ID" value="EDS34172.1"/>
    <property type="molecule type" value="Genomic_DNA"/>
</dbReference>
<reference evidence="1" key="1">
    <citation type="submission" date="2007-03" db="EMBL/GenBank/DDBJ databases">
        <title>Annotation of Culex pipiens quinquefasciatus.</title>
        <authorList>
            <consortium name="The Broad Institute Genome Sequencing Platform"/>
            <person name="Atkinson P.W."/>
            <person name="Hemingway J."/>
            <person name="Christensen B.M."/>
            <person name="Higgs S."/>
            <person name="Kodira C."/>
            <person name="Hannick L."/>
            <person name="Megy K."/>
            <person name="O'Leary S."/>
            <person name="Pearson M."/>
            <person name="Haas B.J."/>
            <person name="Mauceli E."/>
            <person name="Wortman J.R."/>
            <person name="Lee N.H."/>
            <person name="Guigo R."/>
            <person name="Stanke M."/>
            <person name="Alvarado L."/>
            <person name="Amedeo P."/>
            <person name="Antoine C.H."/>
            <person name="Arensburger P."/>
            <person name="Bidwell S.L."/>
            <person name="Crawford M."/>
            <person name="Camaro F."/>
            <person name="Devon K."/>
            <person name="Engels R."/>
            <person name="Hammond M."/>
            <person name="Howarth C."/>
            <person name="Koehrsen M."/>
            <person name="Lawson D."/>
            <person name="Montgomery P."/>
            <person name="Nene V."/>
            <person name="Nusbaum C."/>
            <person name="Puiu D."/>
            <person name="Romero-Severson J."/>
            <person name="Severson D.W."/>
            <person name="Shumway M."/>
            <person name="Sisk P."/>
            <person name="Stolte C."/>
            <person name="Zeng Q."/>
            <person name="Eisenstadt E."/>
            <person name="Fraser-Liggett C."/>
            <person name="Strausberg R."/>
            <person name="Galagan J."/>
            <person name="Birren B."/>
            <person name="Collins F.H."/>
        </authorList>
    </citation>
    <scope>NUCLEOTIDE SEQUENCE [LARGE SCALE GENOMIC DNA]</scope>
    <source>
        <strain evidence="1">JHB</strain>
    </source>
</reference>
<sequence>MLSSGFSSDRWQHFAFRRFHWPKLLKLPLPRAGHSVLGRIRGLSRSLQDFLSPFGELTFTFTFTVFHPRCRNSVVLYRCSALVAKTPSFLSAFRPRGRDSVVFIGVPHSWQKSVVFSTRVKITTAFYWEEDDSVQDDSRDSSKSKPVRPTVPWIVFRRWLAPHQTLEPVIRRHLTLVATLRHRWPQLFHRTTADVFSGVNSLNDAITATLFPVLKPTNVVRVLQMRAMADPLVIRIAYGLTLQELERAQQAVNRSHRPVLVERKWNIVLESSASVEGGGGSPAPKRIKISEAGSNSYTVQSNSPVAICLSDWEDSPSVVLPVRKRRQQRVRTELYK</sequence>
<protein>
    <submittedName>
        <fullName evidence="1 2">Uncharacterized protein</fullName>
    </submittedName>
</protein>
<name>B0WT29_CULQU</name>
<dbReference type="HOGENOM" id="CLU_827053_0_0_1"/>
<dbReference type="KEGG" id="cqu:CpipJ_CPIJ010554"/>
<dbReference type="InParanoid" id="B0WT29"/>
<dbReference type="VEuPathDB" id="VectorBase:CPIJ010554"/>
<proteinExistence type="predicted"/>
<dbReference type="Proteomes" id="UP000002320">
    <property type="component" value="Unassembled WGS sequence"/>
</dbReference>
<dbReference type="VEuPathDB" id="VectorBase:CQUJHB002895"/>
<evidence type="ECO:0000313" key="2">
    <source>
        <dbReference type="EnsemblMetazoa" id="CPIJ010554-PA"/>
    </source>
</evidence>
<keyword evidence="3" id="KW-1185">Reference proteome</keyword>
<evidence type="ECO:0000313" key="3">
    <source>
        <dbReference type="Proteomes" id="UP000002320"/>
    </source>
</evidence>
<accession>B0WT29</accession>
<organism>
    <name type="scientific">Culex quinquefasciatus</name>
    <name type="common">Southern house mosquito</name>
    <name type="synonym">Culex pungens</name>
    <dbReference type="NCBI Taxonomy" id="7176"/>
    <lineage>
        <taxon>Eukaryota</taxon>
        <taxon>Metazoa</taxon>
        <taxon>Ecdysozoa</taxon>
        <taxon>Arthropoda</taxon>
        <taxon>Hexapoda</taxon>
        <taxon>Insecta</taxon>
        <taxon>Pterygota</taxon>
        <taxon>Neoptera</taxon>
        <taxon>Endopterygota</taxon>
        <taxon>Diptera</taxon>
        <taxon>Nematocera</taxon>
        <taxon>Culicoidea</taxon>
        <taxon>Culicidae</taxon>
        <taxon>Culicinae</taxon>
        <taxon>Culicini</taxon>
        <taxon>Culex</taxon>
        <taxon>Culex</taxon>
    </lineage>
</organism>
<dbReference type="OrthoDB" id="7765450at2759"/>
<dbReference type="AlphaFoldDB" id="B0WT29"/>